<evidence type="ECO:0000256" key="1">
    <source>
        <dbReference type="SAM" id="MobiDB-lite"/>
    </source>
</evidence>
<keyword evidence="3" id="KW-1185">Reference proteome</keyword>
<organism evidence="2 3">
    <name type="scientific">Hyaloscypha variabilis (strain UAMH 11265 / GT02V1 / F)</name>
    <name type="common">Meliniomyces variabilis</name>
    <dbReference type="NCBI Taxonomy" id="1149755"/>
    <lineage>
        <taxon>Eukaryota</taxon>
        <taxon>Fungi</taxon>
        <taxon>Dikarya</taxon>
        <taxon>Ascomycota</taxon>
        <taxon>Pezizomycotina</taxon>
        <taxon>Leotiomycetes</taxon>
        <taxon>Helotiales</taxon>
        <taxon>Hyaloscyphaceae</taxon>
        <taxon>Hyaloscypha</taxon>
        <taxon>Hyaloscypha variabilis</taxon>
    </lineage>
</organism>
<gene>
    <name evidence="2" type="ORF">L207DRAFT_141000</name>
</gene>
<reference evidence="2 3" key="1">
    <citation type="submission" date="2016-04" db="EMBL/GenBank/DDBJ databases">
        <title>A degradative enzymes factory behind the ericoid mycorrhizal symbiosis.</title>
        <authorList>
            <consortium name="DOE Joint Genome Institute"/>
            <person name="Martino E."/>
            <person name="Morin E."/>
            <person name="Grelet G."/>
            <person name="Kuo A."/>
            <person name="Kohler A."/>
            <person name="Daghino S."/>
            <person name="Barry K."/>
            <person name="Choi C."/>
            <person name="Cichocki N."/>
            <person name="Clum A."/>
            <person name="Copeland A."/>
            <person name="Hainaut M."/>
            <person name="Haridas S."/>
            <person name="Labutti K."/>
            <person name="Lindquist E."/>
            <person name="Lipzen A."/>
            <person name="Khouja H.-R."/>
            <person name="Murat C."/>
            <person name="Ohm R."/>
            <person name="Olson A."/>
            <person name="Spatafora J."/>
            <person name="Veneault-Fourrey C."/>
            <person name="Henrissat B."/>
            <person name="Grigoriev I."/>
            <person name="Martin F."/>
            <person name="Perotto S."/>
        </authorList>
    </citation>
    <scope>NUCLEOTIDE SEQUENCE [LARGE SCALE GENOMIC DNA]</scope>
    <source>
        <strain evidence="2 3">F</strain>
    </source>
</reference>
<proteinExistence type="predicted"/>
<evidence type="ECO:0000313" key="3">
    <source>
        <dbReference type="Proteomes" id="UP000235786"/>
    </source>
</evidence>
<sequence length="174" mass="18979">MDCMVRIWNWSMRPFDVRLRSAASSTWWEFPKKGGSQARSCVCSALRPTTPEGRKLSCSGDEGEGSSALLCIGVSNQDSKLPLIHGINRCRARVKRQCGGLDVAPDSDDSAPPNLRPSTMLHRNEPGAGTGAPHEDQGKFTSFPNPPRIQFLRHPRTTPGRPGPRLAKGKPHGL</sequence>
<dbReference type="AlphaFoldDB" id="A0A2J6R7H9"/>
<accession>A0A2J6R7H9</accession>
<dbReference type="Proteomes" id="UP000235786">
    <property type="component" value="Unassembled WGS sequence"/>
</dbReference>
<name>A0A2J6R7H9_HYAVF</name>
<protein>
    <submittedName>
        <fullName evidence="2">Uncharacterized protein</fullName>
    </submittedName>
</protein>
<feature type="region of interest" description="Disordered" evidence="1">
    <location>
        <begin position="101"/>
        <end position="174"/>
    </location>
</feature>
<evidence type="ECO:0000313" key="2">
    <source>
        <dbReference type="EMBL" id="PMD34456.1"/>
    </source>
</evidence>
<dbReference type="EMBL" id="KZ613954">
    <property type="protein sequence ID" value="PMD34456.1"/>
    <property type="molecule type" value="Genomic_DNA"/>
</dbReference>